<dbReference type="EMBL" id="FLRA01000009">
    <property type="protein sequence ID" value="SBT17234.1"/>
    <property type="molecule type" value="Genomic_DNA"/>
</dbReference>
<gene>
    <name evidence="2" type="ORF">MGA5115_01343</name>
    <name evidence="3" type="ORF">MGA5116_03052</name>
</gene>
<evidence type="ECO:0008006" key="6">
    <source>
        <dbReference type="Google" id="ProtNLM"/>
    </source>
</evidence>
<dbReference type="PIRSF" id="PIRSF029172">
    <property type="entry name" value="UCP029172_ABC_sbc_YnjB"/>
    <property type="match status" value="1"/>
</dbReference>
<evidence type="ECO:0000313" key="4">
    <source>
        <dbReference type="Proteomes" id="UP000092840"/>
    </source>
</evidence>
<dbReference type="Gene3D" id="3.40.190.10">
    <property type="entry name" value="Periplasmic binding protein-like II"/>
    <property type="match status" value="2"/>
</dbReference>
<name>A0A1C3JPW8_9GAMM</name>
<dbReference type="PANTHER" id="PTHR42779">
    <property type="entry name" value="PROTEIN YNJB"/>
    <property type="match status" value="1"/>
</dbReference>
<dbReference type="Proteomes" id="UP000092840">
    <property type="component" value="Unassembled WGS sequence"/>
</dbReference>
<feature type="chain" id="PRO_5008676935" description="Protein YnjB" evidence="1">
    <location>
        <begin position="26"/>
        <end position="406"/>
    </location>
</feature>
<dbReference type="PANTHER" id="PTHR42779:SF1">
    <property type="entry name" value="PROTEIN YNJB"/>
    <property type="match status" value="1"/>
</dbReference>
<keyword evidence="1" id="KW-0732">Signal</keyword>
<dbReference type="OrthoDB" id="3239593at2"/>
<organism evidence="2 5">
    <name type="scientific">Marinomonas gallaica</name>
    <dbReference type="NCBI Taxonomy" id="1806667"/>
    <lineage>
        <taxon>Bacteria</taxon>
        <taxon>Pseudomonadati</taxon>
        <taxon>Pseudomonadota</taxon>
        <taxon>Gammaproteobacteria</taxon>
        <taxon>Oceanospirillales</taxon>
        <taxon>Oceanospirillaceae</taxon>
        <taxon>Marinomonas</taxon>
    </lineage>
</organism>
<reference evidence="3 4" key="2">
    <citation type="submission" date="2016-06" db="EMBL/GenBank/DDBJ databases">
        <authorList>
            <person name="Rodrigo-Torres L."/>
            <person name="Arahal D.R."/>
        </authorList>
    </citation>
    <scope>NUCLEOTIDE SEQUENCE [LARGE SCALE GENOMIC DNA]</scope>
    <source>
        <strain evidence="3 4">CECT 5116</strain>
    </source>
</reference>
<protein>
    <recommendedName>
        <fullName evidence="6">Protein YnjB</fullName>
    </recommendedName>
</protein>
<proteinExistence type="predicted"/>
<dbReference type="NCBIfam" id="NF008633">
    <property type="entry name" value="PRK11622.1"/>
    <property type="match status" value="1"/>
</dbReference>
<evidence type="ECO:0000313" key="2">
    <source>
        <dbReference type="EMBL" id="SBT17234.1"/>
    </source>
</evidence>
<feature type="signal peptide" evidence="1">
    <location>
        <begin position="1"/>
        <end position="25"/>
    </location>
</feature>
<dbReference type="InterPro" id="IPR006059">
    <property type="entry name" value="SBP"/>
</dbReference>
<evidence type="ECO:0000313" key="5">
    <source>
        <dbReference type="Proteomes" id="UP000092871"/>
    </source>
</evidence>
<evidence type="ECO:0000313" key="3">
    <source>
        <dbReference type="EMBL" id="SBT22432.1"/>
    </source>
</evidence>
<reference evidence="2 5" key="1">
    <citation type="submission" date="2016-06" db="EMBL/GenBank/DDBJ databases">
        <authorList>
            <person name="Kjaerup R.B."/>
            <person name="Dalgaard T.S."/>
            <person name="Juul-Madsen H.R."/>
        </authorList>
    </citation>
    <scope>NUCLEOTIDE SEQUENCE [LARGE SCALE GENOMIC DNA]</scope>
    <source>
        <strain evidence="2 5">CECT 5115</strain>
    </source>
</reference>
<evidence type="ECO:0000256" key="1">
    <source>
        <dbReference type="SAM" id="SignalP"/>
    </source>
</evidence>
<dbReference type="Pfam" id="PF13416">
    <property type="entry name" value="SBP_bac_8"/>
    <property type="match status" value="1"/>
</dbReference>
<accession>A0A1C3JPW8</accession>
<dbReference type="RefSeq" id="WP_067033785.1">
    <property type="nucleotide sequence ID" value="NZ_FLRA01000009.1"/>
</dbReference>
<dbReference type="InterPro" id="IPR027020">
    <property type="entry name" value="YnjB"/>
</dbReference>
<keyword evidence="4" id="KW-1185">Reference proteome</keyword>
<dbReference type="Proteomes" id="UP000092871">
    <property type="component" value="Unassembled WGS sequence"/>
</dbReference>
<sequence length="406" mass="45347">MKPLNSLYSACILAMGLSTSLFSIAQTDNSEWNKTLEQAKGQTVYWNAWGGAENINAYIDWVADRVESEYQVELKHVRIHDAANSVSRVLAEKTAGKDSDGSVDLIWLNGENFRAMKENGLLYGPFSNDLPNYAAYVNPEARQSLSQDFGTPVEGMESPWGMAQVIFMYDTATLDEPPRSMRELLAYAEKYPGRITYPEPPQFLGSTFLKQALHELTSNPVLLLKPVSEVDFDQVTSPLWRFLDKLHPVAWRRGAAFPANSQEMMRLLDDREIDVALSFDVSAASVQIDQGNLPDTVRSYVFKFGTIGNTHFVAIPYNSDAKAGAQVVANFLLSPQAQAYKQNPTVWGDLTVLDYQKLEPAQQAVFDALPKGIATLSLDELGTTLPEPHSSWMEALETEWRSRYAQ</sequence>
<dbReference type="AlphaFoldDB" id="A0A1C3JPW8"/>
<dbReference type="EMBL" id="FLRB01000018">
    <property type="protein sequence ID" value="SBT22432.1"/>
    <property type="molecule type" value="Genomic_DNA"/>
</dbReference>
<dbReference type="SUPFAM" id="SSF53850">
    <property type="entry name" value="Periplasmic binding protein-like II"/>
    <property type="match status" value="1"/>
</dbReference>